<comment type="caution">
    <text evidence="2">The sequence shown here is derived from an EMBL/GenBank/DDBJ whole genome shotgun (WGS) entry which is preliminary data.</text>
</comment>
<proteinExistence type="predicted"/>
<gene>
    <name evidence="2" type="ORF">M9458_030243</name>
</gene>
<accession>A0ABD0PKG4</accession>
<dbReference type="PANTHER" id="PTHR15463">
    <property type="entry name" value="AP1 GAMMA SUBUNIT BINDING PROTEIN 1"/>
    <property type="match status" value="1"/>
</dbReference>
<feature type="non-terminal residue" evidence="2">
    <location>
        <position position="121"/>
    </location>
</feature>
<keyword evidence="3" id="KW-1185">Reference proteome</keyword>
<dbReference type="AlphaFoldDB" id="A0ABD0PKG4"/>
<sequence length="121" mass="12531">MSLDILSQFPSPPVPNLPAMAMAIPGVLPQHQQPIMTQPPVSMAMPAAAPSVMGMTPNPPAQPPASFITNFPPVQATKADDDDFQDFQEAPKAGAGDDSFTDFQGETGGAFPSMTSSSQSG</sequence>
<feature type="region of interest" description="Disordered" evidence="1">
    <location>
        <begin position="53"/>
        <end position="121"/>
    </location>
</feature>
<evidence type="ECO:0000313" key="2">
    <source>
        <dbReference type="EMBL" id="KAL0174275.1"/>
    </source>
</evidence>
<dbReference type="PANTHER" id="PTHR15463:SF2">
    <property type="entry name" value="SYNERGIN GAMMA"/>
    <property type="match status" value="1"/>
</dbReference>
<dbReference type="InterPro" id="IPR039656">
    <property type="entry name" value="SYNRG"/>
</dbReference>
<reference evidence="2 3" key="1">
    <citation type="submission" date="2024-05" db="EMBL/GenBank/DDBJ databases">
        <title>Genome sequencing and assembly of Indian major carp, Cirrhinus mrigala (Hamilton, 1822).</title>
        <authorList>
            <person name="Mohindra V."/>
            <person name="Chowdhury L.M."/>
            <person name="Lal K."/>
            <person name="Jena J.K."/>
        </authorList>
    </citation>
    <scope>NUCLEOTIDE SEQUENCE [LARGE SCALE GENOMIC DNA]</scope>
    <source>
        <strain evidence="2">CM1030</strain>
        <tissue evidence="2">Blood</tissue>
    </source>
</reference>
<evidence type="ECO:0000256" key="1">
    <source>
        <dbReference type="SAM" id="MobiDB-lite"/>
    </source>
</evidence>
<protein>
    <submittedName>
        <fullName evidence="2">Uncharacterized protein</fullName>
    </submittedName>
</protein>
<dbReference type="EMBL" id="JAMKFB020000015">
    <property type="protein sequence ID" value="KAL0174275.1"/>
    <property type="molecule type" value="Genomic_DNA"/>
</dbReference>
<evidence type="ECO:0000313" key="3">
    <source>
        <dbReference type="Proteomes" id="UP001529510"/>
    </source>
</evidence>
<dbReference type="Proteomes" id="UP001529510">
    <property type="component" value="Unassembled WGS sequence"/>
</dbReference>
<organism evidence="2 3">
    <name type="scientific">Cirrhinus mrigala</name>
    <name type="common">Mrigala</name>
    <dbReference type="NCBI Taxonomy" id="683832"/>
    <lineage>
        <taxon>Eukaryota</taxon>
        <taxon>Metazoa</taxon>
        <taxon>Chordata</taxon>
        <taxon>Craniata</taxon>
        <taxon>Vertebrata</taxon>
        <taxon>Euteleostomi</taxon>
        <taxon>Actinopterygii</taxon>
        <taxon>Neopterygii</taxon>
        <taxon>Teleostei</taxon>
        <taxon>Ostariophysi</taxon>
        <taxon>Cypriniformes</taxon>
        <taxon>Cyprinidae</taxon>
        <taxon>Labeoninae</taxon>
        <taxon>Labeonini</taxon>
        <taxon>Cirrhinus</taxon>
    </lineage>
</organism>
<name>A0ABD0PKG4_CIRMR</name>